<comment type="caution">
    <text evidence="3">The sequence shown here is derived from an EMBL/GenBank/DDBJ whole genome shotgun (WGS) entry which is preliminary data.</text>
</comment>
<keyword evidence="3" id="KW-0223">Dioxygenase</keyword>
<dbReference type="RefSeq" id="XP_018153960.1">
    <property type="nucleotide sequence ID" value="XM_018307119.1"/>
</dbReference>
<dbReference type="OrthoDB" id="3687641at2759"/>
<keyword evidence="4" id="KW-1185">Reference proteome</keyword>
<dbReference type="VEuPathDB" id="FungiDB:CH63R_12145"/>
<dbReference type="InterPro" id="IPR021765">
    <property type="entry name" value="UstYa-like"/>
</dbReference>
<evidence type="ECO:0000313" key="4">
    <source>
        <dbReference type="Proteomes" id="UP000092177"/>
    </source>
</evidence>
<organism evidence="3 4">
    <name type="scientific">Colletotrichum higginsianum (strain IMI 349063)</name>
    <name type="common">Crucifer anthracnose fungus</name>
    <dbReference type="NCBI Taxonomy" id="759273"/>
    <lineage>
        <taxon>Eukaryota</taxon>
        <taxon>Fungi</taxon>
        <taxon>Dikarya</taxon>
        <taxon>Ascomycota</taxon>
        <taxon>Pezizomycotina</taxon>
        <taxon>Sordariomycetes</taxon>
        <taxon>Hypocreomycetidae</taxon>
        <taxon>Glomerellales</taxon>
        <taxon>Glomerellaceae</taxon>
        <taxon>Colletotrichum</taxon>
        <taxon>Colletotrichum destructivum species complex</taxon>
    </lineage>
</organism>
<feature type="transmembrane region" description="Helical" evidence="2">
    <location>
        <begin position="49"/>
        <end position="70"/>
    </location>
</feature>
<dbReference type="AlphaFoldDB" id="A0A1B7Y0B2"/>
<protein>
    <submittedName>
        <fullName evidence="3">Dopa 4,5-dioxygenase</fullName>
    </submittedName>
</protein>
<dbReference type="PANTHER" id="PTHR33365:SF14">
    <property type="entry name" value="TAT PATHWAY SIGNAL SEQUENCE"/>
    <property type="match status" value="1"/>
</dbReference>
<comment type="similarity">
    <text evidence="1">Belongs to the ustYa family.</text>
</comment>
<evidence type="ECO:0000313" key="3">
    <source>
        <dbReference type="EMBL" id="OBR05442.1"/>
    </source>
</evidence>
<name>A0A1B7Y0B2_COLHI</name>
<dbReference type="Proteomes" id="UP000092177">
    <property type="component" value="Chromosome 8"/>
</dbReference>
<evidence type="ECO:0000256" key="2">
    <source>
        <dbReference type="SAM" id="Phobius"/>
    </source>
</evidence>
<dbReference type="Pfam" id="PF11807">
    <property type="entry name" value="UstYa"/>
    <property type="match status" value="1"/>
</dbReference>
<reference evidence="4" key="1">
    <citation type="journal article" date="2017" name="BMC Genomics">
        <title>Gapless genome assembly of Colletotrichum higginsianum reveals chromosome structure and association of transposable elements with secondary metabolite gene clusters.</title>
        <authorList>
            <person name="Dallery J.-F."/>
            <person name="Lapalu N."/>
            <person name="Zampounis A."/>
            <person name="Pigne S."/>
            <person name="Luyten I."/>
            <person name="Amselem J."/>
            <person name="Wittenberg A.H.J."/>
            <person name="Zhou S."/>
            <person name="de Queiroz M.V."/>
            <person name="Robin G.P."/>
            <person name="Auger A."/>
            <person name="Hainaut M."/>
            <person name="Henrissat B."/>
            <person name="Kim K.-T."/>
            <person name="Lee Y.-H."/>
            <person name="Lespinet O."/>
            <person name="Schwartz D.C."/>
            <person name="Thon M.R."/>
            <person name="O'Connell R.J."/>
        </authorList>
    </citation>
    <scope>NUCLEOTIDE SEQUENCE [LARGE SCALE GENOMIC DNA]</scope>
    <source>
        <strain evidence="4">IMI 349063</strain>
    </source>
</reference>
<accession>A0A1B7Y0B2</accession>
<evidence type="ECO:0000256" key="1">
    <source>
        <dbReference type="ARBA" id="ARBA00035112"/>
    </source>
</evidence>
<sequence length="340" mass="38412">MAHGLFWNAVPKSEAEYAPLDQGCSCDEDEGADRFPTRRSGWSQTTKRLVQVFVVSQLIVLPAGAVIWWLNRQAPMNMYLKKVSSYSPLLNQIEIPMTLRFDEPQTLSGGGGGDMTWGSRPNQEIDRMWEEITSESSIPVTESDVIAMKKDPSVAAMLPEEYQTGNEKTYLGHALVFHRLHCLNYIRKALYKDYYYPNGTEEVPMHEHHIAHCIAMVLDHITCAGDPGVYACVPKTPNAPLINPPCLPLGGLLLYAEPSLTVASQVYQWYDHTDIPLPDANTWGKCWDFKQFRKDFDKIALKDLNPFQMVKPPGAKSVTEHNNLQEVIYKTAQEKTHKNS</sequence>
<dbReference type="GO" id="GO:0043386">
    <property type="term" value="P:mycotoxin biosynthetic process"/>
    <property type="evidence" value="ECO:0007669"/>
    <property type="project" value="InterPro"/>
</dbReference>
<dbReference type="EMBL" id="LTAN01000008">
    <property type="protein sequence ID" value="OBR05442.1"/>
    <property type="molecule type" value="Genomic_DNA"/>
</dbReference>
<keyword evidence="2" id="KW-0472">Membrane</keyword>
<dbReference type="KEGG" id="chig:CH63R_12145"/>
<keyword evidence="2" id="KW-1133">Transmembrane helix</keyword>
<keyword evidence="3" id="KW-0560">Oxidoreductase</keyword>
<dbReference type="PANTHER" id="PTHR33365">
    <property type="entry name" value="YALI0B05434P"/>
    <property type="match status" value="1"/>
</dbReference>
<gene>
    <name evidence="3" type="ORF">CH63R_12145</name>
</gene>
<proteinExistence type="inferred from homology"/>
<dbReference type="GeneID" id="28871226"/>
<keyword evidence="2" id="KW-0812">Transmembrane</keyword>
<dbReference type="GO" id="GO:0051213">
    <property type="term" value="F:dioxygenase activity"/>
    <property type="evidence" value="ECO:0007669"/>
    <property type="project" value="UniProtKB-KW"/>
</dbReference>